<evidence type="ECO:0000256" key="2">
    <source>
        <dbReference type="ARBA" id="ARBA00022617"/>
    </source>
</evidence>
<organism evidence="9 10">
    <name type="scientific">Candidatus Halomonas stercoripullorum</name>
    <dbReference type="NCBI Taxonomy" id="2838617"/>
    <lineage>
        <taxon>Bacteria</taxon>
        <taxon>Pseudomonadati</taxon>
        <taxon>Pseudomonadota</taxon>
        <taxon>Gammaproteobacteria</taxon>
        <taxon>Oceanospirillales</taxon>
        <taxon>Halomonadaceae</taxon>
        <taxon>Halomonas</taxon>
    </lineage>
</organism>
<sequence length="134" mass="14486">MSRLYRSFVQAGATLLLTGVTLGSSAADHIQGQRLFRAQCIGCHSLEPGRHLAGPSLHELIGRPAGSIEDFNYSAALERADLVWNRETLNAFLAGPDSFLPGTYMVLWGLDESSRQPIIDYLESLAAPAAQVSD</sequence>
<keyword evidence="4" id="KW-0249">Electron transport</keyword>
<feature type="domain" description="Cytochrome c" evidence="8">
    <location>
        <begin position="27"/>
        <end position="126"/>
    </location>
</feature>
<gene>
    <name evidence="9" type="ORF">H9854_01955</name>
</gene>
<evidence type="ECO:0000313" key="9">
    <source>
        <dbReference type="EMBL" id="HIX60986.1"/>
    </source>
</evidence>
<dbReference type="Proteomes" id="UP000824248">
    <property type="component" value="Unassembled WGS sequence"/>
</dbReference>
<accession>A0A9D2B587</accession>
<reference evidence="9" key="1">
    <citation type="journal article" date="2021" name="PeerJ">
        <title>Extensive microbial diversity within the chicken gut microbiome revealed by metagenomics and culture.</title>
        <authorList>
            <person name="Gilroy R."/>
            <person name="Ravi A."/>
            <person name="Getino M."/>
            <person name="Pursley I."/>
            <person name="Horton D.L."/>
            <person name="Alikhan N.F."/>
            <person name="Baker D."/>
            <person name="Gharbi K."/>
            <person name="Hall N."/>
            <person name="Watson M."/>
            <person name="Adriaenssens E.M."/>
            <person name="Foster-Nyarko E."/>
            <person name="Jarju S."/>
            <person name="Secka A."/>
            <person name="Antonio M."/>
            <person name="Oren A."/>
            <person name="Chaudhuri R.R."/>
            <person name="La Ragione R."/>
            <person name="Hildebrand F."/>
            <person name="Pallen M.J."/>
        </authorList>
    </citation>
    <scope>NUCLEOTIDE SEQUENCE</scope>
    <source>
        <strain evidence="9">1193</strain>
    </source>
</reference>
<comment type="caution">
    <text evidence="9">The sequence shown here is derived from an EMBL/GenBank/DDBJ whole genome shotgun (WGS) entry which is preliminary data.</text>
</comment>
<dbReference type="InterPro" id="IPR009056">
    <property type="entry name" value="Cyt_c-like_dom"/>
</dbReference>
<evidence type="ECO:0000256" key="6">
    <source>
        <dbReference type="PROSITE-ProRule" id="PRU00433"/>
    </source>
</evidence>
<feature type="signal peptide" evidence="7">
    <location>
        <begin position="1"/>
        <end position="26"/>
    </location>
</feature>
<evidence type="ECO:0000256" key="4">
    <source>
        <dbReference type="ARBA" id="ARBA00022982"/>
    </source>
</evidence>
<keyword evidence="3 6" id="KW-0479">Metal-binding</keyword>
<reference evidence="9" key="2">
    <citation type="submission" date="2021-04" db="EMBL/GenBank/DDBJ databases">
        <authorList>
            <person name="Gilroy R."/>
        </authorList>
    </citation>
    <scope>NUCLEOTIDE SEQUENCE</scope>
    <source>
        <strain evidence="9">1193</strain>
    </source>
</reference>
<dbReference type="SUPFAM" id="SSF46626">
    <property type="entry name" value="Cytochrome c"/>
    <property type="match status" value="1"/>
</dbReference>
<keyword evidence="5 6" id="KW-0408">Iron</keyword>
<evidence type="ECO:0000256" key="3">
    <source>
        <dbReference type="ARBA" id="ARBA00022723"/>
    </source>
</evidence>
<dbReference type="InterPro" id="IPR036909">
    <property type="entry name" value="Cyt_c-like_dom_sf"/>
</dbReference>
<dbReference type="AlphaFoldDB" id="A0A9D2B587"/>
<evidence type="ECO:0000259" key="8">
    <source>
        <dbReference type="PROSITE" id="PS51007"/>
    </source>
</evidence>
<dbReference type="InterPro" id="IPR002327">
    <property type="entry name" value="Cyt_c_1A/1B"/>
</dbReference>
<evidence type="ECO:0000313" key="10">
    <source>
        <dbReference type="Proteomes" id="UP000824248"/>
    </source>
</evidence>
<dbReference type="Pfam" id="PF00034">
    <property type="entry name" value="Cytochrom_C"/>
    <property type="match status" value="1"/>
</dbReference>
<dbReference type="Gene3D" id="1.10.760.10">
    <property type="entry name" value="Cytochrome c-like domain"/>
    <property type="match status" value="1"/>
</dbReference>
<proteinExistence type="predicted"/>
<keyword evidence="2 6" id="KW-0349">Heme</keyword>
<dbReference type="EMBL" id="DXFC01000058">
    <property type="protein sequence ID" value="HIX60986.1"/>
    <property type="molecule type" value="Genomic_DNA"/>
</dbReference>
<keyword evidence="7" id="KW-0732">Signal</keyword>
<dbReference type="GO" id="GO:0020037">
    <property type="term" value="F:heme binding"/>
    <property type="evidence" value="ECO:0007669"/>
    <property type="project" value="InterPro"/>
</dbReference>
<evidence type="ECO:0000256" key="5">
    <source>
        <dbReference type="ARBA" id="ARBA00023004"/>
    </source>
</evidence>
<protein>
    <submittedName>
        <fullName evidence="9">C-type cytochrome</fullName>
    </submittedName>
</protein>
<dbReference type="PRINTS" id="PR00604">
    <property type="entry name" value="CYTCHRMECIAB"/>
</dbReference>
<keyword evidence="1" id="KW-0813">Transport</keyword>
<dbReference type="GO" id="GO:0009055">
    <property type="term" value="F:electron transfer activity"/>
    <property type="evidence" value="ECO:0007669"/>
    <property type="project" value="InterPro"/>
</dbReference>
<name>A0A9D2B587_9GAMM</name>
<evidence type="ECO:0000256" key="7">
    <source>
        <dbReference type="SAM" id="SignalP"/>
    </source>
</evidence>
<dbReference type="GO" id="GO:0046872">
    <property type="term" value="F:metal ion binding"/>
    <property type="evidence" value="ECO:0007669"/>
    <property type="project" value="UniProtKB-KW"/>
</dbReference>
<dbReference type="PROSITE" id="PS51007">
    <property type="entry name" value="CYTC"/>
    <property type="match status" value="1"/>
</dbReference>
<feature type="chain" id="PRO_5038822341" evidence="7">
    <location>
        <begin position="27"/>
        <end position="134"/>
    </location>
</feature>
<evidence type="ECO:0000256" key="1">
    <source>
        <dbReference type="ARBA" id="ARBA00022448"/>
    </source>
</evidence>
<dbReference type="PANTHER" id="PTHR11961">
    <property type="entry name" value="CYTOCHROME C"/>
    <property type="match status" value="1"/>
</dbReference>